<evidence type="ECO:0000313" key="5">
    <source>
        <dbReference type="EMBL" id="KAL1498460.1"/>
    </source>
</evidence>
<organism evidence="5 6">
    <name type="scientific">Prymnesium parvum</name>
    <name type="common">Toxic golden alga</name>
    <dbReference type="NCBI Taxonomy" id="97485"/>
    <lineage>
        <taxon>Eukaryota</taxon>
        <taxon>Haptista</taxon>
        <taxon>Haptophyta</taxon>
        <taxon>Prymnesiophyceae</taxon>
        <taxon>Prymnesiales</taxon>
        <taxon>Prymnesiaceae</taxon>
        <taxon>Prymnesium</taxon>
    </lineage>
</organism>
<dbReference type="GO" id="GO:0036064">
    <property type="term" value="C:ciliary basal body"/>
    <property type="evidence" value="ECO:0007669"/>
    <property type="project" value="TreeGrafter"/>
</dbReference>
<dbReference type="PANTHER" id="PTHR12241:SF147">
    <property type="entry name" value="TUBULIN POLYGLUTAMYLASE TTLL7"/>
    <property type="match status" value="1"/>
</dbReference>
<reference evidence="5 6" key="1">
    <citation type="journal article" date="2024" name="Science">
        <title>Giant polyketide synthase enzymes in the biosynthesis of giant marine polyether toxins.</title>
        <authorList>
            <person name="Fallon T.R."/>
            <person name="Shende V.V."/>
            <person name="Wierzbicki I.H."/>
            <person name="Pendleton A.L."/>
            <person name="Watervoot N.F."/>
            <person name="Auber R.P."/>
            <person name="Gonzalez D.J."/>
            <person name="Wisecaver J.H."/>
            <person name="Moore B.S."/>
        </authorList>
    </citation>
    <scope>NUCLEOTIDE SEQUENCE [LARGE SCALE GENOMIC DNA]</scope>
    <source>
        <strain evidence="5 6">12B1</strain>
    </source>
</reference>
<dbReference type="GO" id="GO:0015631">
    <property type="term" value="F:tubulin binding"/>
    <property type="evidence" value="ECO:0007669"/>
    <property type="project" value="TreeGrafter"/>
</dbReference>
<dbReference type="GO" id="GO:0070740">
    <property type="term" value="F:tubulin-glutamic acid ligase activity"/>
    <property type="evidence" value="ECO:0007669"/>
    <property type="project" value="TreeGrafter"/>
</dbReference>
<comment type="caution">
    <text evidence="5">The sequence shown here is derived from an EMBL/GenBank/DDBJ whole genome shotgun (WGS) entry which is preliminary data.</text>
</comment>
<evidence type="ECO:0000256" key="2">
    <source>
        <dbReference type="ARBA" id="ARBA00022741"/>
    </source>
</evidence>
<dbReference type="Gene3D" id="3.30.470.20">
    <property type="entry name" value="ATP-grasp fold, B domain"/>
    <property type="match status" value="1"/>
</dbReference>
<evidence type="ECO:0000313" key="6">
    <source>
        <dbReference type="Proteomes" id="UP001515480"/>
    </source>
</evidence>
<protein>
    <recommendedName>
        <fullName evidence="7">Tubulin--tyrosine ligase-like protein 9</fullName>
    </recommendedName>
</protein>
<dbReference type="AlphaFoldDB" id="A0AB34IF58"/>
<keyword evidence="6" id="KW-1185">Reference proteome</keyword>
<dbReference type="PANTHER" id="PTHR12241">
    <property type="entry name" value="TUBULIN POLYGLUTAMYLASE"/>
    <property type="match status" value="1"/>
</dbReference>
<feature type="region of interest" description="Disordered" evidence="4">
    <location>
        <begin position="484"/>
        <end position="521"/>
    </location>
</feature>
<dbReference type="Pfam" id="PF03133">
    <property type="entry name" value="TTL"/>
    <property type="match status" value="1"/>
</dbReference>
<keyword evidence="1" id="KW-0436">Ligase</keyword>
<keyword evidence="3" id="KW-0067">ATP-binding</keyword>
<name>A0AB34IF58_PRYPA</name>
<dbReference type="Proteomes" id="UP001515480">
    <property type="component" value="Unassembled WGS sequence"/>
</dbReference>
<gene>
    <name evidence="5" type="ORF">AB1Y20_013785</name>
</gene>
<sequence length="521" mass="56024">MGGLVVNTERASAAYYRDALTAVLHRLQWHDERRASLSGCHVVWSDEPTRLAFLLSLPRACRTNRFYAMVRVCRKVCLSLLLAAAARLHPQAFARLAPKTWPLPATAPAHRRAAHAAALAAHGGGFLLKPDSGCQGAGIALLPSAAAAAAAAAAARRGAYVVQAYVRAPLLLQGRKFDLRLYVLLTRAAPLRAYLSRGGVARLASREWAPLDESNREDVKMHLSNAALNPREEGGEGNKWPLRRLWEAVGSGGGDVAAVQAAVQSVAARCLAAMQPVVAHAYATAFPQAADGSRCFQVLGLDVMLDEEYKPWLLEVNHSPSMALEGNDKEEVEAKCSVIAAALKLGTTDDHPAELLEECDVVALQEEAWPLCSLEGARLLFEAHATKRHAQQWAMTYGTFEQLLRPCAAAGELKQLFRQACEASADTGTGWEPPPAGQITFFGFVEALLLLAERRAPPAKGESEGEERGVAHVVEALVKKAWDGAKASRPADQPKRRAVKAEGGVPLGVKARRDSRRGVPA</sequence>
<keyword evidence="2" id="KW-0547">Nucleotide-binding</keyword>
<dbReference type="GO" id="GO:0000226">
    <property type="term" value="P:microtubule cytoskeleton organization"/>
    <property type="evidence" value="ECO:0007669"/>
    <property type="project" value="TreeGrafter"/>
</dbReference>
<evidence type="ECO:0000256" key="4">
    <source>
        <dbReference type="SAM" id="MobiDB-lite"/>
    </source>
</evidence>
<evidence type="ECO:0008006" key="7">
    <source>
        <dbReference type="Google" id="ProtNLM"/>
    </source>
</evidence>
<dbReference type="SUPFAM" id="SSF56059">
    <property type="entry name" value="Glutathione synthetase ATP-binding domain-like"/>
    <property type="match status" value="1"/>
</dbReference>
<accession>A0AB34IF58</accession>
<dbReference type="GO" id="GO:0005524">
    <property type="term" value="F:ATP binding"/>
    <property type="evidence" value="ECO:0007669"/>
    <property type="project" value="UniProtKB-KW"/>
</dbReference>
<dbReference type="PROSITE" id="PS51221">
    <property type="entry name" value="TTL"/>
    <property type="match status" value="1"/>
</dbReference>
<dbReference type="EMBL" id="JBGBPQ010000027">
    <property type="protein sequence ID" value="KAL1498460.1"/>
    <property type="molecule type" value="Genomic_DNA"/>
</dbReference>
<dbReference type="InterPro" id="IPR004344">
    <property type="entry name" value="TTL/TTLL_fam"/>
</dbReference>
<proteinExistence type="predicted"/>
<evidence type="ECO:0000256" key="3">
    <source>
        <dbReference type="ARBA" id="ARBA00022840"/>
    </source>
</evidence>
<evidence type="ECO:0000256" key="1">
    <source>
        <dbReference type="ARBA" id="ARBA00022598"/>
    </source>
</evidence>